<gene>
    <name evidence="3" type="ORF">MNOR_LOCUS17616</name>
</gene>
<keyword evidence="4" id="KW-1185">Reference proteome</keyword>
<dbReference type="AlphaFoldDB" id="A0AAV2QVP9"/>
<dbReference type="PANTHER" id="PTHR14819">
    <property type="entry name" value="GTP-BINDING"/>
    <property type="match status" value="1"/>
</dbReference>
<keyword evidence="1" id="KW-0175">Coiled coil</keyword>
<evidence type="ECO:0000256" key="1">
    <source>
        <dbReference type="SAM" id="Coils"/>
    </source>
</evidence>
<accession>A0AAV2QVP9</accession>
<evidence type="ECO:0000256" key="2">
    <source>
        <dbReference type="SAM" id="MobiDB-lite"/>
    </source>
</evidence>
<reference evidence="3 4" key="1">
    <citation type="submission" date="2024-05" db="EMBL/GenBank/DDBJ databases">
        <authorList>
            <person name="Wallberg A."/>
        </authorList>
    </citation>
    <scope>NUCLEOTIDE SEQUENCE [LARGE SCALE GENOMIC DNA]</scope>
</reference>
<comment type="caution">
    <text evidence="3">The sequence shown here is derived from an EMBL/GenBank/DDBJ whole genome shotgun (WGS) entry which is preliminary data.</text>
</comment>
<dbReference type="EMBL" id="CAXKWB010012183">
    <property type="protein sequence ID" value="CAL4103638.1"/>
    <property type="molecule type" value="Genomic_DNA"/>
</dbReference>
<feature type="region of interest" description="Disordered" evidence="2">
    <location>
        <begin position="324"/>
        <end position="343"/>
    </location>
</feature>
<dbReference type="InterPro" id="IPR052986">
    <property type="entry name" value="VLIG_GTPase"/>
</dbReference>
<sequence>MCNIEIYDLIRLSPYDLVCWGRPKFNSTEESLYKRNKDVIDNSKWDECDISCYNFMFMLASKYLTSIGKNMPRKLESNVKIIVELRNSLSHNKHYEIQEIDKIRKKVKSKTALDAKVVKDELNEMLLLYDEIFKELGTYFTSYGKPPPTKEHIYIRKLVDDYLKAVDTPSLLIEKIKTLEIAFQKEYSELSSFNKVMEKTAQKLGTSTLQIENTTLKLDTSTLQMENTTQKINMSTLQMDNTATKLDTSTLLMENTAHKLDVSTLQMENTTTKLDKCTLQMENATQKLDTKIQQLIETGLGGFEFYRSLNVDEAMPKKMVIQDAKSQESVNAPAAKSEAPDKMKTHQNIAVTRSVKGPTSNLKSSDETNLHPNVAKTVSYIVKDLLKAIYMSIKEPLSRNVSDHLTTLRPRPEFKSKNKLCRKIMLDMRKKGNIDDFIMYIREPQKALKSWAEKYVSDHCMKRDLNGKSLIGKKANELFRNKVTEVIECVKEASKSNEITFEDWLQLFNNAADEIISISDTLFDDFDMQELQVMDINYFTTYLIKSLDDLKSSQEKILDDWELNHLKAVSKPPHVLISERLLGCTAQCPLCGVMCSQATAAHHPGTDHTALHSHYPRGLRGGYDSDTKELRLTTCNEEVAGDGTFRIARPLAGSLLSITTIDQ</sequence>
<name>A0AAV2QVP9_MEGNR</name>
<evidence type="ECO:0000313" key="3">
    <source>
        <dbReference type="EMBL" id="CAL4103638.1"/>
    </source>
</evidence>
<evidence type="ECO:0008006" key="5">
    <source>
        <dbReference type="Google" id="ProtNLM"/>
    </source>
</evidence>
<dbReference type="PANTHER" id="PTHR14819:SF5">
    <property type="entry name" value="INTERFERON-INDUCED VERY LARGE GTPASE 1"/>
    <property type="match status" value="1"/>
</dbReference>
<protein>
    <recommendedName>
        <fullName evidence="5">DZIP3-like HEPN domain-containing protein</fullName>
    </recommendedName>
</protein>
<dbReference type="Proteomes" id="UP001497623">
    <property type="component" value="Unassembled WGS sequence"/>
</dbReference>
<organism evidence="3 4">
    <name type="scientific">Meganyctiphanes norvegica</name>
    <name type="common">Northern krill</name>
    <name type="synonym">Thysanopoda norvegica</name>
    <dbReference type="NCBI Taxonomy" id="48144"/>
    <lineage>
        <taxon>Eukaryota</taxon>
        <taxon>Metazoa</taxon>
        <taxon>Ecdysozoa</taxon>
        <taxon>Arthropoda</taxon>
        <taxon>Crustacea</taxon>
        <taxon>Multicrustacea</taxon>
        <taxon>Malacostraca</taxon>
        <taxon>Eumalacostraca</taxon>
        <taxon>Eucarida</taxon>
        <taxon>Euphausiacea</taxon>
        <taxon>Euphausiidae</taxon>
        <taxon>Meganyctiphanes</taxon>
    </lineage>
</organism>
<proteinExistence type="predicted"/>
<evidence type="ECO:0000313" key="4">
    <source>
        <dbReference type="Proteomes" id="UP001497623"/>
    </source>
</evidence>
<feature type="coiled-coil region" evidence="1">
    <location>
        <begin position="267"/>
        <end position="294"/>
    </location>
</feature>